<gene>
    <name evidence="2" type="ORF">TPELB_14810</name>
</gene>
<name>A0ABZ3FEY8_9FIRM</name>
<evidence type="ECO:0000313" key="3">
    <source>
        <dbReference type="Proteomes" id="UP001477947"/>
    </source>
</evidence>
<sequence length="66" mass="7361">MKKIKIISIVALILSTISMILGIGVACYYIYDLRIRLISTALLITSNVFVSNLVGLIFRESKKNQS</sequence>
<proteinExistence type="predicted"/>
<dbReference type="EMBL" id="CP154622">
    <property type="protein sequence ID" value="XAM41170.1"/>
    <property type="molecule type" value="Genomic_DNA"/>
</dbReference>
<dbReference type="PROSITE" id="PS51257">
    <property type="entry name" value="PROKAR_LIPOPROTEIN"/>
    <property type="match status" value="1"/>
</dbReference>
<organism evidence="2 3">
    <name type="scientific">Terrisporobacter petrolearius</name>
    <dbReference type="NCBI Taxonomy" id="1460447"/>
    <lineage>
        <taxon>Bacteria</taxon>
        <taxon>Bacillati</taxon>
        <taxon>Bacillota</taxon>
        <taxon>Clostridia</taxon>
        <taxon>Peptostreptococcales</taxon>
        <taxon>Peptostreptococcaceae</taxon>
        <taxon>Terrisporobacter</taxon>
    </lineage>
</organism>
<dbReference type="RefSeq" id="WP_343339125.1">
    <property type="nucleotide sequence ID" value="NZ_CP154622.1"/>
</dbReference>
<evidence type="ECO:0000256" key="1">
    <source>
        <dbReference type="SAM" id="Phobius"/>
    </source>
</evidence>
<keyword evidence="3" id="KW-1185">Reference proteome</keyword>
<reference evidence="2 3" key="1">
    <citation type="submission" date="2024-04" db="EMBL/GenBank/DDBJ databases">
        <title>Isolation and characterization of novel acetogenic strains of the genera Terrisporobacter and Acetoanaerobium.</title>
        <authorList>
            <person name="Boeer T."/>
            <person name="Schueler M.A."/>
            <person name="Lueschen A."/>
            <person name="Eysell L."/>
            <person name="Droege J."/>
            <person name="Heinemann M."/>
            <person name="Engelhardt L."/>
            <person name="Basen M."/>
            <person name="Daniel R."/>
        </authorList>
    </citation>
    <scope>NUCLEOTIDE SEQUENCE [LARGE SCALE GENOMIC DNA]</scope>
    <source>
        <strain evidence="2 3">ELB</strain>
    </source>
</reference>
<keyword evidence="1" id="KW-1133">Transmembrane helix</keyword>
<accession>A0ABZ3FEY8</accession>
<feature type="transmembrane region" description="Helical" evidence="1">
    <location>
        <begin position="37"/>
        <end position="58"/>
    </location>
</feature>
<feature type="transmembrane region" description="Helical" evidence="1">
    <location>
        <begin position="7"/>
        <end position="31"/>
    </location>
</feature>
<dbReference type="Proteomes" id="UP001477947">
    <property type="component" value="Chromosome"/>
</dbReference>
<evidence type="ECO:0000313" key="2">
    <source>
        <dbReference type="EMBL" id="XAM41170.1"/>
    </source>
</evidence>
<keyword evidence="1" id="KW-0472">Membrane</keyword>
<protein>
    <submittedName>
        <fullName evidence="2">Uncharacterized protein</fullName>
    </submittedName>
</protein>
<keyword evidence="1" id="KW-0812">Transmembrane</keyword>